<dbReference type="Pfam" id="PF00448">
    <property type="entry name" value="SRP54"/>
    <property type="match status" value="1"/>
</dbReference>
<keyword evidence="12" id="KW-1185">Reference proteome</keyword>
<keyword evidence="7 9" id="KW-0687">Ribonucleoprotein</keyword>
<evidence type="ECO:0000256" key="4">
    <source>
        <dbReference type="ARBA" id="ARBA00022884"/>
    </source>
</evidence>
<dbReference type="Proteomes" id="UP001295463">
    <property type="component" value="Chromosome"/>
</dbReference>
<dbReference type="InterPro" id="IPR027417">
    <property type="entry name" value="P-loop_NTPase"/>
</dbReference>
<comment type="domain">
    <text evidence="9">Composed of three domains: the N-terminal N domain, which is responsible for interactions with the ribosome, the central G domain, which binds GTP, and the C-terminal M domain, which binds the RNA and the signal sequence of the RNC.</text>
</comment>
<keyword evidence="4 9" id="KW-0694">RNA-binding</keyword>
<dbReference type="PROSITE" id="PS00300">
    <property type="entry name" value="SRP54"/>
    <property type="match status" value="1"/>
</dbReference>
<evidence type="ECO:0000256" key="2">
    <source>
        <dbReference type="ARBA" id="ARBA00022741"/>
    </source>
</evidence>
<feature type="binding site" evidence="9">
    <location>
        <begin position="108"/>
        <end position="115"/>
    </location>
    <ligand>
        <name>GTP</name>
        <dbReference type="ChEBI" id="CHEBI:37565"/>
    </ligand>
</feature>
<dbReference type="InterPro" id="IPR013822">
    <property type="entry name" value="Signal_recog_particl_SRP54_hlx"/>
</dbReference>
<dbReference type="HAMAP" id="MF_00306">
    <property type="entry name" value="SRP54"/>
    <property type="match status" value="1"/>
</dbReference>
<feature type="binding site" evidence="9">
    <location>
        <begin position="248"/>
        <end position="251"/>
    </location>
    <ligand>
        <name>GTP</name>
        <dbReference type="ChEBI" id="CHEBI:37565"/>
    </ligand>
</feature>
<dbReference type="SMART" id="SM00382">
    <property type="entry name" value="AAA"/>
    <property type="match status" value="1"/>
</dbReference>
<evidence type="ECO:0000256" key="8">
    <source>
        <dbReference type="ARBA" id="ARBA00048027"/>
    </source>
</evidence>
<comment type="subcellular location">
    <subcellularLocation>
        <location evidence="9">Cytoplasm</location>
    </subcellularLocation>
    <text evidence="9">The SRP-RNC complex is targeted to the cytoplasmic membrane.</text>
</comment>
<name>A0ABN8HK46_9BACT</name>
<comment type="similarity">
    <text evidence="1 9">Belongs to the GTP-binding SRP family. SRP54 subfamily.</text>
</comment>
<feature type="domain" description="SRP54-type proteins GTP-binding" evidence="10">
    <location>
        <begin position="269"/>
        <end position="282"/>
    </location>
</feature>
<proteinExistence type="inferred from homology"/>
<dbReference type="Pfam" id="PF02881">
    <property type="entry name" value="SRP54_N"/>
    <property type="match status" value="1"/>
</dbReference>
<dbReference type="EMBL" id="OW150024">
    <property type="protein sequence ID" value="CAH2031589.1"/>
    <property type="molecule type" value="Genomic_DNA"/>
</dbReference>
<keyword evidence="5 9" id="KW-0342">GTP-binding</keyword>
<dbReference type="Pfam" id="PF02978">
    <property type="entry name" value="SRP_SPB"/>
    <property type="match status" value="1"/>
</dbReference>
<dbReference type="Gene3D" id="3.40.50.300">
    <property type="entry name" value="P-loop containing nucleotide triphosphate hydrolases"/>
    <property type="match status" value="1"/>
</dbReference>
<evidence type="ECO:0000256" key="5">
    <source>
        <dbReference type="ARBA" id="ARBA00023134"/>
    </source>
</evidence>
<dbReference type="Gene3D" id="1.20.120.140">
    <property type="entry name" value="Signal recognition particle SRP54, nucleotide-binding domain"/>
    <property type="match status" value="1"/>
</dbReference>
<dbReference type="CDD" id="cd18539">
    <property type="entry name" value="SRP_G"/>
    <property type="match status" value="1"/>
</dbReference>
<evidence type="ECO:0000256" key="6">
    <source>
        <dbReference type="ARBA" id="ARBA00023135"/>
    </source>
</evidence>
<dbReference type="InterPro" id="IPR004125">
    <property type="entry name" value="Signal_recog_particle_SRP54_M"/>
</dbReference>
<evidence type="ECO:0000313" key="12">
    <source>
        <dbReference type="Proteomes" id="UP001295463"/>
    </source>
</evidence>
<evidence type="ECO:0000256" key="3">
    <source>
        <dbReference type="ARBA" id="ARBA00022801"/>
    </source>
</evidence>
<evidence type="ECO:0000313" key="11">
    <source>
        <dbReference type="EMBL" id="CAH2031589.1"/>
    </source>
</evidence>
<organism evidence="11 12">
    <name type="scientific">Trichlorobacter ammonificans</name>
    <dbReference type="NCBI Taxonomy" id="2916410"/>
    <lineage>
        <taxon>Bacteria</taxon>
        <taxon>Pseudomonadati</taxon>
        <taxon>Thermodesulfobacteriota</taxon>
        <taxon>Desulfuromonadia</taxon>
        <taxon>Geobacterales</taxon>
        <taxon>Geobacteraceae</taxon>
        <taxon>Trichlorobacter</taxon>
    </lineage>
</organism>
<feature type="binding site" evidence="9">
    <location>
        <begin position="190"/>
        <end position="194"/>
    </location>
    <ligand>
        <name>GTP</name>
        <dbReference type="ChEBI" id="CHEBI:37565"/>
    </ligand>
</feature>
<dbReference type="SMART" id="SM00963">
    <property type="entry name" value="SRP54_N"/>
    <property type="match status" value="1"/>
</dbReference>
<dbReference type="PANTHER" id="PTHR11564:SF5">
    <property type="entry name" value="SIGNAL RECOGNITION PARTICLE SUBUNIT SRP54"/>
    <property type="match status" value="1"/>
</dbReference>
<evidence type="ECO:0000259" key="10">
    <source>
        <dbReference type="PROSITE" id="PS00300"/>
    </source>
</evidence>
<dbReference type="InterPro" id="IPR022941">
    <property type="entry name" value="SRP54"/>
</dbReference>
<evidence type="ECO:0000256" key="1">
    <source>
        <dbReference type="ARBA" id="ARBA00005450"/>
    </source>
</evidence>
<sequence length="464" mass="50441">MFDTLSDKLESVFKKLRGQGVMTEDNIKDALREVRLALLEADVNFRVVKEFVEKVREKAVGTEVLHSLSPGQQVIRIVHDELVALMGGAGNNELDLAAKPPVALMLVGLQGAGKTTTCGKLGNWLRKQKRRPLLVPADVYRPAAIEQLKTVGRQLNIEVFDSNPGQNPVDIAAGALRFAELNGYDTVLLDTAGRHQIDDFLMGELERIKAATSPREILFVADAMTGQEAVTVAGGFHERLGLTGVILSKLDGDAKGGAALSIKAVTGTPVKFVGLGEKLDALEPFHPDRLVSRLLGMGDVLTLVEKAHAAIDEKQAERLHQKLKKNQFDLEDFLEQMQQIKKLGSLESIMGMIPGMGKMMKEMKGAQPSEKEMKRIEAIIRSMTPAERADHGIINGSRRLRIAKGSGTTVQEINLLLKRFTEAQKMMKQFQKMGPKGLLKGMGGLPGLGGLGGKLGGGMFPFGR</sequence>
<dbReference type="InterPro" id="IPR036891">
    <property type="entry name" value="Signal_recog_part_SRP54_M_sf"/>
</dbReference>
<dbReference type="SMART" id="SM00962">
    <property type="entry name" value="SRP54"/>
    <property type="match status" value="1"/>
</dbReference>
<dbReference type="NCBIfam" id="TIGR00959">
    <property type="entry name" value="ffh"/>
    <property type="match status" value="1"/>
</dbReference>
<keyword evidence="6 9" id="KW-0733">Signal recognition particle</keyword>
<accession>A0ABN8HK46</accession>
<evidence type="ECO:0000256" key="9">
    <source>
        <dbReference type="HAMAP-Rule" id="MF_00306"/>
    </source>
</evidence>
<protein>
    <recommendedName>
        <fullName evidence="9">Signal recognition particle protein</fullName>
        <ecNumber evidence="9">3.6.5.4</ecNumber>
    </recommendedName>
    <alternativeName>
        <fullName evidence="9">Fifty-four homolog</fullName>
    </alternativeName>
</protein>
<comment type="function">
    <text evidence="9">Involved in targeting and insertion of nascent membrane proteins into the cytoplasmic membrane. Binds to the hydrophobic signal sequence of the ribosome-nascent chain (RNC) as it emerges from the ribosomes. The SRP-RNC complex is then targeted to the cytoplasmic membrane where it interacts with the SRP receptor FtsY.</text>
</comment>
<keyword evidence="3 9" id="KW-0378">Hydrolase</keyword>
<dbReference type="RefSeq" id="WP_305732405.1">
    <property type="nucleotide sequence ID" value="NZ_OW150024.1"/>
</dbReference>
<comment type="catalytic activity">
    <reaction evidence="8 9">
        <text>GTP + H2O = GDP + phosphate + H(+)</text>
        <dbReference type="Rhea" id="RHEA:19669"/>
        <dbReference type="ChEBI" id="CHEBI:15377"/>
        <dbReference type="ChEBI" id="CHEBI:15378"/>
        <dbReference type="ChEBI" id="CHEBI:37565"/>
        <dbReference type="ChEBI" id="CHEBI:43474"/>
        <dbReference type="ChEBI" id="CHEBI:58189"/>
        <dbReference type="EC" id="3.6.5.4"/>
    </reaction>
</comment>
<dbReference type="InterPro" id="IPR003593">
    <property type="entry name" value="AAA+_ATPase"/>
</dbReference>
<keyword evidence="2 9" id="KW-0547">Nucleotide-binding</keyword>
<reference evidence="11 12" key="1">
    <citation type="submission" date="2022-03" db="EMBL/GenBank/DDBJ databases">
        <authorList>
            <person name="Koch H."/>
        </authorList>
    </citation>
    <scope>NUCLEOTIDE SEQUENCE [LARGE SCALE GENOMIC DNA]</scope>
    <source>
        <strain evidence="11 12">G1</strain>
    </source>
</reference>
<evidence type="ECO:0000256" key="7">
    <source>
        <dbReference type="ARBA" id="ARBA00023274"/>
    </source>
</evidence>
<gene>
    <name evidence="9 11" type="primary">ffh</name>
    <name evidence="11" type="ORF">GEAMG1_1757</name>
</gene>
<dbReference type="Gene3D" id="1.10.260.30">
    <property type="entry name" value="Signal recognition particle, SRP54 subunit, M-domain"/>
    <property type="match status" value="1"/>
</dbReference>
<comment type="subunit">
    <text evidence="9">Part of the signal recognition particle protein translocation system, which is composed of SRP and FtsY.</text>
</comment>
<dbReference type="PANTHER" id="PTHR11564">
    <property type="entry name" value="SIGNAL RECOGNITION PARTICLE 54K PROTEIN SRP54"/>
    <property type="match status" value="1"/>
</dbReference>
<dbReference type="InterPro" id="IPR000897">
    <property type="entry name" value="SRP54_GTPase_dom"/>
</dbReference>
<keyword evidence="9" id="KW-0963">Cytoplasm</keyword>
<dbReference type="InterPro" id="IPR042101">
    <property type="entry name" value="SRP54_N_sf"/>
</dbReference>
<dbReference type="SUPFAM" id="SSF52540">
    <property type="entry name" value="P-loop containing nucleoside triphosphate hydrolases"/>
    <property type="match status" value="1"/>
</dbReference>
<dbReference type="InterPro" id="IPR004780">
    <property type="entry name" value="SRP"/>
</dbReference>
<dbReference type="EC" id="3.6.5.4" evidence="9"/>
<dbReference type="SUPFAM" id="SSF47446">
    <property type="entry name" value="Signal peptide-binding domain"/>
    <property type="match status" value="1"/>
</dbReference>